<evidence type="ECO:0000313" key="3">
    <source>
        <dbReference type="EMBL" id="GAA4061835.1"/>
    </source>
</evidence>
<reference evidence="4" key="1">
    <citation type="journal article" date="2019" name="Int. J. Syst. Evol. Microbiol.">
        <title>The Global Catalogue of Microorganisms (GCM) 10K type strain sequencing project: providing services to taxonomists for standard genome sequencing and annotation.</title>
        <authorList>
            <consortium name="The Broad Institute Genomics Platform"/>
            <consortium name="The Broad Institute Genome Sequencing Center for Infectious Disease"/>
            <person name="Wu L."/>
            <person name="Ma J."/>
        </authorList>
    </citation>
    <scope>NUCLEOTIDE SEQUENCE [LARGE SCALE GENOMIC DNA]</scope>
    <source>
        <strain evidence="4">JCM 17250</strain>
    </source>
</reference>
<dbReference type="InterPro" id="IPR027954">
    <property type="entry name" value="Transcobalamin-like_C"/>
</dbReference>
<comment type="caution">
    <text evidence="3">The sequence shown here is derived from an EMBL/GenBank/DDBJ whole genome shotgun (WGS) entry which is preliminary data.</text>
</comment>
<feature type="domain" description="Transcobalamin-like C-terminal" evidence="2">
    <location>
        <begin position="62"/>
        <end position="127"/>
    </location>
</feature>
<dbReference type="RefSeq" id="WP_344910195.1">
    <property type="nucleotide sequence ID" value="NZ_BAABDL010000028.1"/>
</dbReference>
<evidence type="ECO:0000256" key="1">
    <source>
        <dbReference type="SAM" id="SignalP"/>
    </source>
</evidence>
<dbReference type="Gene3D" id="2.170.130.30">
    <property type="match status" value="1"/>
</dbReference>
<feature type="chain" id="PRO_5047398055" description="Transcobalamin-like C-terminal domain-containing protein" evidence="1">
    <location>
        <begin position="20"/>
        <end position="130"/>
    </location>
</feature>
<organism evidence="3 4">
    <name type="scientific">Amphibacillus indicireducens</name>
    <dbReference type="NCBI Taxonomy" id="1076330"/>
    <lineage>
        <taxon>Bacteria</taxon>
        <taxon>Bacillati</taxon>
        <taxon>Bacillota</taxon>
        <taxon>Bacilli</taxon>
        <taxon>Bacillales</taxon>
        <taxon>Bacillaceae</taxon>
        <taxon>Amphibacillus</taxon>
    </lineage>
</organism>
<dbReference type="Proteomes" id="UP001501734">
    <property type="component" value="Unassembled WGS sequence"/>
</dbReference>
<dbReference type="Pfam" id="PF14478">
    <property type="entry name" value="DUF4430"/>
    <property type="match status" value="1"/>
</dbReference>
<feature type="signal peptide" evidence="1">
    <location>
        <begin position="1"/>
        <end position="19"/>
    </location>
</feature>
<gene>
    <name evidence="3" type="ORF">GCM10022410_06010</name>
</gene>
<dbReference type="PROSITE" id="PS51257">
    <property type="entry name" value="PROKAR_LIPOPROTEIN"/>
    <property type="match status" value="1"/>
</dbReference>
<evidence type="ECO:0000259" key="2">
    <source>
        <dbReference type="Pfam" id="PF14478"/>
    </source>
</evidence>
<accession>A0ABP7V8K7</accession>
<sequence length="130" mass="14350">MKLVKFLFAMILTVGVLFGCDSADVDSNNSATEQAEVQVEIIISVENGEDIIATEALAIESGKNLMEVMEENFDVVNNEGFISAINGIEPEDGEPYAWFYTINGEHAMSGADDYIIEDGDVIEFDFHSWE</sequence>
<dbReference type="EMBL" id="BAABDL010000028">
    <property type="protein sequence ID" value="GAA4061835.1"/>
    <property type="molecule type" value="Genomic_DNA"/>
</dbReference>
<keyword evidence="4" id="KW-1185">Reference proteome</keyword>
<keyword evidence="1" id="KW-0732">Signal</keyword>
<protein>
    <recommendedName>
        <fullName evidence="2">Transcobalamin-like C-terminal domain-containing protein</fullName>
    </recommendedName>
</protein>
<evidence type="ECO:0000313" key="4">
    <source>
        <dbReference type="Proteomes" id="UP001501734"/>
    </source>
</evidence>
<proteinExistence type="predicted"/>
<name>A0ABP7V8K7_9BACI</name>